<protein>
    <recommendedName>
        <fullName evidence="2">SWIM-type domain-containing protein</fullName>
    </recommendedName>
</protein>
<evidence type="ECO:0000313" key="3">
    <source>
        <dbReference type="EMBL" id="OAA92167.1"/>
    </source>
</evidence>
<accession>A0A170NL78</accession>
<feature type="domain" description="SWIM-type" evidence="2">
    <location>
        <begin position="153"/>
        <end position="183"/>
    </location>
</feature>
<dbReference type="PATRIC" id="fig|1538.10.peg.740"/>
<keyword evidence="1" id="KW-0863">Zinc-finger</keyword>
<keyword evidence="1" id="KW-0479">Metal-binding</keyword>
<dbReference type="PANTHER" id="PTHR38133:SF1">
    <property type="entry name" value="SLR1429 PROTEIN"/>
    <property type="match status" value="1"/>
</dbReference>
<evidence type="ECO:0000256" key="1">
    <source>
        <dbReference type="PROSITE-ProRule" id="PRU00325"/>
    </source>
</evidence>
<name>A0A170NL78_9CLOT</name>
<proteinExistence type="predicted"/>
<dbReference type="RefSeq" id="WP_063553902.1">
    <property type="nucleotide sequence ID" value="NZ_LITT01000002.1"/>
</dbReference>
<dbReference type="OrthoDB" id="188274at2"/>
<dbReference type="AlphaFoldDB" id="A0A170NL78"/>
<dbReference type="Pfam" id="PF04434">
    <property type="entry name" value="SWIM"/>
    <property type="match status" value="1"/>
</dbReference>
<gene>
    <name evidence="3" type="ORF">WY13_00256</name>
</gene>
<dbReference type="PROSITE" id="PS50966">
    <property type="entry name" value="ZF_SWIM"/>
    <property type="match status" value="1"/>
</dbReference>
<dbReference type="PANTHER" id="PTHR38133">
    <property type="entry name" value="SLR1429 PROTEIN"/>
    <property type="match status" value="1"/>
</dbReference>
<sequence>MSYYGGFQEYVPVSKKRERAQKAVEKLRKKDPTISPIIIEGRSISKTWWGKSWNDNLESYADYSNRIGRGRSYVRHGAVLDLKINVGSISALVQGSDKKPYKVEINIKPISKELWKTIEKECVGKIHSLEELTQGKFPKALSDLFTAKGKGLFPTPKEITMGCSCPDWADMCKHIAAVLYGVGARLDDDPLLFFKLRDVNIQDLIKEAVNEKSKVLLEKSEVKSRRILDDTDVFDMFGIDMDTDTKEVKSKKTTKNKK</sequence>
<dbReference type="Proteomes" id="UP000077407">
    <property type="component" value="Unassembled WGS sequence"/>
</dbReference>
<dbReference type="InterPro" id="IPR007527">
    <property type="entry name" value="Znf_SWIM"/>
</dbReference>
<comment type="caution">
    <text evidence="3">The sequence shown here is derived from an EMBL/GenBank/DDBJ whole genome shotgun (WGS) entry which is preliminary data.</text>
</comment>
<evidence type="ECO:0000313" key="4">
    <source>
        <dbReference type="Proteomes" id="UP000077407"/>
    </source>
</evidence>
<dbReference type="EMBL" id="LITT01000002">
    <property type="protein sequence ID" value="OAA92167.1"/>
    <property type="molecule type" value="Genomic_DNA"/>
</dbReference>
<organism evidence="3 4">
    <name type="scientific">Clostridium ljungdahlii</name>
    <dbReference type="NCBI Taxonomy" id="1538"/>
    <lineage>
        <taxon>Bacteria</taxon>
        <taxon>Bacillati</taxon>
        <taxon>Bacillota</taxon>
        <taxon>Clostridia</taxon>
        <taxon>Eubacteriales</taxon>
        <taxon>Clostridiaceae</taxon>
        <taxon>Clostridium</taxon>
    </lineage>
</organism>
<keyword evidence="1" id="KW-0862">Zinc</keyword>
<dbReference type="GO" id="GO:0008270">
    <property type="term" value="F:zinc ion binding"/>
    <property type="evidence" value="ECO:0007669"/>
    <property type="project" value="UniProtKB-KW"/>
</dbReference>
<reference evidence="3 4" key="1">
    <citation type="journal article" date="2015" name="Biotechnol. Bioeng.">
        <title>Genome sequence and phenotypic characterization of Caulobacter segnis.</title>
        <authorList>
            <person name="Patel S."/>
            <person name="Fletcher B."/>
            <person name="Scott D.C."/>
            <person name="Ely B."/>
        </authorList>
    </citation>
    <scope>NUCLEOTIDE SEQUENCE [LARGE SCALE GENOMIC DNA]</scope>
    <source>
        <strain evidence="3 4">ERI-2</strain>
    </source>
</reference>
<evidence type="ECO:0000259" key="2">
    <source>
        <dbReference type="PROSITE" id="PS50966"/>
    </source>
</evidence>